<evidence type="ECO:0000256" key="1">
    <source>
        <dbReference type="ARBA" id="ARBA00022676"/>
    </source>
</evidence>
<reference evidence="4" key="1">
    <citation type="submission" date="2014-05" db="EMBL/GenBank/DDBJ databases">
        <title>The transcriptome of the halophilic microalga Tetraselmis sp. GSL018 isolated from the Great Salt Lake, Utah.</title>
        <authorList>
            <person name="Jinkerson R.E."/>
            <person name="D'Adamo S."/>
            <person name="Posewitz M.C."/>
        </authorList>
    </citation>
    <scope>NUCLEOTIDE SEQUENCE</scope>
    <source>
        <strain evidence="4">GSL018</strain>
    </source>
</reference>
<feature type="domain" description="Glycosyl transferase family 1" evidence="3">
    <location>
        <begin position="65"/>
        <end position="178"/>
    </location>
</feature>
<name>A0A061S621_9CHLO</name>
<dbReference type="Gene3D" id="3.40.50.2000">
    <property type="entry name" value="Glycogen Phosphorylase B"/>
    <property type="match status" value="1"/>
</dbReference>
<dbReference type="InterPro" id="IPR001296">
    <property type="entry name" value="Glyco_trans_1"/>
</dbReference>
<dbReference type="GO" id="GO:0016757">
    <property type="term" value="F:glycosyltransferase activity"/>
    <property type="evidence" value="ECO:0007669"/>
    <property type="project" value="UniProtKB-KW"/>
</dbReference>
<evidence type="ECO:0000313" key="4">
    <source>
        <dbReference type="EMBL" id="JAC78469.1"/>
    </source>
</evidence>
<dbReference type="SUPFAM" id="SSF53756">
    <property type="entry name" value="UDP-Glycosyltransferase/glycogen phosphorylase"/>
    <property type="match status" value="1"/>
</dbReference>
<keyword evidence="1" id="KW-0808">Transferase</keyword>
<proteinExistence type="predicted"/>
<dbReference type="AlphaFoldDB" id="A0A061S621"/>
<evidence type="ECO:0000259" key="3">
    <source>
        <dbReference type="Pfam" id="PF00534"/>
    </source>
</evidence>
<gene>
    <name evidence="4" type="ORF">TSPGSL018_15038</name>
</gene>
<evidence type="ECO:0000256" key="2">
    <source>
        <dbReference type="SAM" id="MobiDB-lite"/>
    </source>
</evidence>
<feature type="region of interest" description="Disordered" evidence="2">
    <location>
        <begin position="209"/>
        <end position="236"/>
    </location>
</feature>
<organism evidence="4">
    <name type="scientific">Tetraselmis sp. GSL018</name>
    <dbReference type="NCBI Taxonomy" id="582737"/>
    <lineage>
        <taxon>Eukaryota</taxon>
        <taxon>Viridiplantae</taxon>
        <taxon>Chlorophyta</taxon>
        <taxon>core chlorophytes</taxon>
        <taxon>Chlorodendrophyceae</taxon>
        <taxon>Chlorodendrales</taxon>
        <taxon>Chlorodendraceae</taxon>
        <taxon>Tetraselmis</taxon>
    </lineage>
</organism>
<dbReference type="Pfam" id="PF00534">
    <property type="entry name" value="Glycos_transf_1"/>
    <property type="match status" value="1"/>
</dbReference>
<keyword evidence="1" id="KW-0328">Glycosyltransferase</keyword>
<protein>
    <recommendedName>
        <fullName evidence="3">Glycosyl transferase family 1 domain-containing protein</fullName>
    </recommendedName>
</protein>
<sequence>MHFIPSWPRGKVSSQEAVRARPPRQAAEGGYVLMAGEKDRDFASGIEACALAKVRVRLVSDSEGLKNLCTREKLCTLTPFLSHGDFMDVLEKSWAVVVPLHPQRHLSAGATLVGEALASGVPVVVSGGLGGDEPWKGVVGHEETGLIVPPGDVGALSSAVSRLMEDGELYGRISANARALAESAYSVEAVGKSMQEAVCGAIAYRNSHRTTRSQEEQEQGRAAFNSFIEDGELDED</sequence>
<feature type="region of interest" description="Disordered" evidence="2">
    <location>
        <begin position="1"/>
        <end position="20"/>
    </location>
</feature>
<accession>A0A061S621</accession>
<dbReference type="PANTHER" id="PTHR12526">
    <property type="entry name" value="GLYCOSYLTRANSFERASE"/>
    <property type="match status" value="1"/>
</dbReference>
<dbReference type="EMBL" id="GBEZ01006955">
    <property type="protein sequence ID" value="JAC78469.1"/>
    <property type="molecule type" value="Transcribed_RNA"/>
</dbReference>